<dbReference type="NCBIfam" id="TIGR00586">
    <property type="entry name" value="mutt"/>
    <property type="match status" value="1"/>
</dbReference>
<keyword evidence="4" id="KW-0235">DNA replication</keyword>
<feature type="domain" description="Nudix hydrolase" evidence="19">
    <location>
        <begin position="6"/>
        <end position="132"/>
    </location>
</feature>
<evidence type="ECO:0000256" key="8">
    <source>
        <dbReference type="ARBA" id="ARBA00022842"/>
    </source>
</evidence>
<comment type="catalytic activity">
    <reaction evidence="11">
        <text>8-oxo-GTP + H2O = 8-oxo-GMP + diphosphate + H(+)</text>
        <dbReference type="Rhea" id="RHEA:67616"/>
        <dbReference type="ChEBI" id="CHEBI:15377"/>
        <dbReference type="ChEBI" id="CHEBI:15378"/>
        <dbReference type="ChEBI" id="CHEBI:33019"/>
        <dbReference type="ChEBI" id="CHEBI:143553"/>
        <dbReference type="ChEBI" id="CHEBI:145694"/>
    </reaction>
</comment>
<evidence type="ECO:0000256" key="13">
    <source>
        <dbReference type="ARBA" id="ARBA00040794"/>
    </source>
</evidence>
<protein>
    <recommendedName>
        <fullName evidence="13">8-oxo-dGTP diphosphatase</fullName>
        <ecNumber evidence="12">3.6.1.55</ecNumber>
    </recommendedName>
    <alternativeName>
        <fullName evidence="16">7,8-dihydro-8-oxoguanine-triphosphatase</fullName>
    </alternativeName>
    <alternativeName>
        <fullName evidence="15">Mutator protein MutT</fullName>
    </alternativeName>
    <alternativeName>
        <fullName evidence="14">dGTP pyrophosphohydrolase</fullName>
    </alternativeName>
</protein>
<dbReference type="PANTHER" id="PTHR47707:SF1">
    <property type="entry name" value="NUDIX HYDROLASE FAMILY PROTEIN"/>
    <property type="match status" value="1"/>
</dbReference>
<dbReference type="InterPro" id="IPR020476">
    <property type="entry name" value="Nudix_hydrolase"/>
</dbReference>
<dbReference type="GO" id="GO:0006281">
    <property type="term" value="P:DNA repair"/>
    <property type="evidence" value="ECO:0007669"/>
    <property type="project" value="UniProtKB-KW"/>
</dbReference>
<keyword evidence="5 18" id="KW-0479">Metal-binding</keyword>
<name>A0A2A4XIG8_9GAMM</name>
<dbReference type="GO" id="GO:0006260">
    <property type="term" value="P:DNA replication"/>
    <property type="evidence" value="ECO:0007669"/>
    <property type="project" value="UniProtKB-KW"/>
</dbReference>
<evidence type="ECO:0000256" key="17">
    <source>
        <dbReference type="PIRSR" id="PIRSR603561-1"/>
    </source>
</evidence>
<dbReference type="InterPro" id="IPR020084">
    <property type="entry name" value="NUDIX_hydrolase_CS"/>
</dbReference>
<dbReference type="GO" id="GO:0035539">
    <property type="term" value="F:8-oxo-7,8-dihydrodeoxyguanosine triphosphate pyrophosphatase activity"/>
    <property type="evidence" value="ECO:0007669"/>
    <property type="project" value="UniProtKB-EC"/>
</dbReference>
<dbReference type="CDD" id="cd03425">
    <property type="entry name" value="NUDIX_MutT_NudA_like"/>
    <property type="match status" value="1"/>
</dbReference>
<evidence type="ECO:0000256" key="12">
    <source>
        <dbReference type="ARBA" id="ARBA00038905"/>
    </source>
</evidence>
<dbReference type="PROSITE" id="PS00893">
    <property type="entry name" value="NUDIX_BOX"/>
    <property type="match status" value="1"/>
</dbReference>
<gene>
    <name evidence="20" type="ORF">COB20_01105</name>
</gene>
<evidence type="ECO:0000313" key="21">
    <source>
        <dbReference type="Proteomes" id="UP000218767"/>
    </source>
</evidence>
<evidence type="ECO:0000256" key="14">
    <source>
        <dbReference type="ARBA" id="ARBA00041592"/>
    </source>
</evidence>
<dbReference type="GO" id="GO:0046872">
    <property type="term" value="F:metal ion binding"/>
    <property type="evidence" value="ECO:0007669"/>
    <property type="project" value="UniProtKB-KW"/>
</dbReference>
<proteinExistence type="inferred from homology"/>
<feature type="binding site" evidence="17">
    <location>
        <position position="122"/>
    </location>
    <ligand>
        <name>8-oxo-dGTP</name>
        <dbReference type="ChEBI" id="CHEBI:77896"/>
    </ligand>
</feature>
<evidence type="ECO:0000256" key="5">
    <source>
        <dbReference type="ARBA" id="ARBA00022723"/>
    </source>
</evidence>
<dbReference type="InterPro" id="IPR003561">
    <property type="entry name" value="Mutator_MutT"/>
</dbReference>
<dbReference type="Gene3D" id="3.90.79.10">
    <property type="entry name" value="Nucleoside Triphosphate Pyrophosphohydrolase"/>
    <property type="match status" value="1"/>
</dbReference>
<dbReference type="InterPro" id="IPR029119">
    <property type="entry name" value="MutY_C"/>
</dbReference>
<dbReference type="InterPro" id="IPR015797">
    <property type="entry name" value="NUDIX_hydrolase-like_dom_sf"/>
</dbReference>
<dbReference type="GO" id="GO:0044716">
    <property type="term" value="F:8-oxo-GDP phosphatase activity"/>
    <property type="evidence" value="ECO:0007669"/>
    <property type="project" value="TreeGrafter"/>
</dbReference>
<evidence type="ECO:0000256" key="6">
    <source>
        <dbReference type="ARBA" id="ARBA00022763"/>
    </source>
</evidence>
<keyword evidence="9" id="KW-0234">DNA repair</keyword>
<evidence type="ECO:0000256" key="3">
    <source>
        <dbReference type="ARBA" id="ARBA00022457"/>
    </source>
</evidence>
<evidence type="ECO:0000256" key="11">
    <source>
        <dbReference type="ARBA" id="ARBA00036904"/>
    </source>
</evidence>
<dbReference type="SUPFAM" id="SSF55811">
    <property type="entry name" value="Nudix"/>
    <property type="match status" value="1"/>
</dbReference>
<keyword evidence="6" id="KW-0227">DNA damage</keyword>
<organism evidence="20 21">
    <name type="scientific">SAR86 cluster bacterium</name>
    <dbReference type="NCBI Taxonomy" id="2030880"/>
    <lineage>
        <taxon>Bacteria</taxon>
        <taxon>Pseudomonadati</taxon>
        <taxon>Pseudomonadota</taxon>
        <taxon>Gammaproteobacteria</taxon>
        <taxon>SAR86 cluster</taxon>
    </lineage>
</organism>
<comment type="cofactor">
    <cofactor evidence="1 18">
        <name>Mg(2+)</name>
        <dbReference type="ChEBI" id="CHEBI:18420"/>
    </cofactor>
</comment>
<dbReference type="PRINTS" id="PR00502">
    <property type="entry name" value="NUDIXFAMILY"/>
</dbReference>
<keyword evidence="7" id="KW-0378">Hydrolase</keyword>
<comment type="caution">
    <text evidence="20">The sequence shown here is derived from an EMBL/GenBank/DDBJ whole genome shotgun (WGS) entry which is preliminary data.</text>
</comment>
<dbReference type="InterPro" id="IPR000086">
    <property type="entry name" value="NUDIX_hydrolase_dom"/>
</dbReference>
<feature type="binding site" evidence="17">
    <location>
        <begin position="37"/>
        <end position="40"/>
    </location>
    <ligand>
        <name>8-oxo-dGTP</name>
        <dbReference type="ChEBI" id="CHEBI:77896"/>
    </ligand>
</feature>
<dbReference type="Proteomes" id="UP000218767">
    <property type="component" value="Unassembled WGS sequence"/>
</dbReference>
<comment type="similarity">
    <text evidence="2">Belongs to the Nudix hydrolase family.</text>
</comment>
<evidence type="ECO:0000256" key="18">
    <source>
        <dbReference type="PIRSR" id="PIRSR603561-2"/>
    </source>
</evidence>
<feature type="binding site" evidence="18">
    <location>
        <position position="60"/>
    </location>
    <ligand>
        <name>Mg(2+)</name>
        <dbReference type="ChEBI" id="CHEBI:18420"/>
    </ligand>
</feature>
<keyword evidence="8 18" id="KW-0460">Magnesium</keyword>
<evidence type="ECO:0000259" key="19">
    <source>
        <dbReference type="PROSITE" id="PS51462"/>
    </source>
</evidence>
<evidence type="ECO:0000256" key="9">
    <source>
        <dbReference type="ARBA" id="ARBA00023204"/>
    </source>
</evidence>
<keyword evidence="3" id="KW-0515">Mutator protein</keyword>
<feature type="binding site" evidence="18">
    <location>
        <position position="40"/>
    </location>
    <ligand>
        <name>Mg(2+)</name>
        <dbReference type="ChEBI" id="CHEBI:18420"/>
    </ligand>
</feature>
<dbReference type="Pfam" id="PF14815">
    <property type="entry name" value="NUDIX_4"/>
    <property type="match status" value="1"/>
</dbReference>
<evidence type="ECO:0000256" key="7">
    <source>
        <dbReference type="ARBA" id="ARBA00022801"/>
    </source>
</evidence>
<dbReference type="PANTHER" id="PTHR47707">
    <property type="entry name" value="8-OXO-DGTP DIPHOSPHATASE"/>
    <property type="match status" value="1"/>
</dbReference>
<feature type="binding site" evidence="17">
    <location>
        <position position="26"/>
    </location>
    <ligand>
        <name>8-oxo-dGTP</name>
        <dbReference type="ChEBI" id="CHEBI:77896"/>
    </ligand>
</feature>
<evidence type="ECO:0000256" key="16">
    <source>
        <dbReference type="ARBA" id="ARBA00042798"/>
    </source>
</evidence>
<evidence type="ECO:0000256" key="1">
    <source>
        <dbReference type="ARBA" id="ARBA00001946"/>
    </source>
</evidence>
<evidence type="ECO:0000256" key="4">
    <source>
        <dbReference type="ARBA" id="ARBA00022705"/>
    </source>
</evidence>
<comment type="catalytic activity">
    <reaction evidence="10">
        <text>8-oxo-dGTP + H2O = 8-oxo-dGMP + diphosphate + H(+)</text>
        <dbReference type="Rhea" id="RHEA:31575"/>
        <dbReference type="ChEBI" id="CHEBI:15377"/>
        <dbReference type="ChEBI" id="CHEBI:15378"/>
        <dbReference type="ChEBI" id="CHEBI:33019"/>
        <dbReference type="ChEBI" id="CHEBI:63224"/>
        <dbReference type="ChEBI" id="CHEBI:77896"/>
        <dbReference type="EC" id="3.6.1.55"/>
    </reaction>
</comment>
<dbReference type="GO" id="GO:0008413">
    <property type="term" value="F:8-oxo-7,8-dihydroguanosine triphosphate pyrophosphatase activity"/>
    <property type="evidence" value="ECO:0007669"/>
    <property type="project" value="InterPro"/>
</dbReference>
<evidence type="ECO:0000256" key="10">
    <source>
        <dbReference type="ARBA" id="ARBA00035861"/>
    </source>
</evidence>
<dbReference type="EMBL" id="NVUL01000003">
    <property type="protein sequence ID" value="PCI81887.1"/>
    <property type="molecule type" value="Genomic_DNA"/>
</dbReference>
<evidence type="ECO:0000313" key="20">
    <source>
        <dbReference type="EMBL" id="PCI81887.1"/>
    </source>
</evidence>
<dbReference type="AlphaFoldDB" id="A0A2A4XIG8"/>
<dbReference type="InterPro" id="IPR047127">
    <property type="entry name" value="MutT-like"/>
</dbReference>
<reference evidence="21" key="1">
    <citation type="submission" date="2017-08" db="EMBL/GenBank/DDBJ databases">
        <title>A dynamic microbial community with high functional redundancy inhabits the cold, oxic subseafloor aquifer.</title>
        <authorList>
            <person name="Tully B.J."/>
            <person name="Wheat C.G."/>
            <person name="Glazer B.T."/>
            <person name="Huber J.A."/>
        </authorList>
    </citation>
    <scope>NUCLEOTIDE SEQUENCE [LARGE SCALE GENOMIC DNA]</scope>
</reference>
<feature type="binding site" evidence="17">
    <location>
        <position position="31"/>
    </location>
    <ligand>
        <name>8-oxo-dGTP</name>
        <dbReference type="ChEBI" id="CHEBI:77896"/>
    </ligand>
</feature>
<dbReference type="EC" id="3.6.1.55" evidence="12"/>
<accession>A0A2A4XIG8</accession>
<dbReference type="GO" id="GO:0044715">
    <property type="term" value="F:8-oxo-dGDP phosphatase activity"/>
    <property type="evidence" value="ECO:0007669"/>
    <property type="project" value="TreeGrafter"/>
</dbReference>
<dbReference type="PROSITE" id="PS51462">
    <property type="entry name" value="NUDIX"/>
    <property type="match status" value="1"/>
</dbReference>
<evidence type="ECO:0000256" key="15">
    <source>
        <dbReference type="ARBA" id="ARBA00041979"/>
    </source>
</evidence>
<sequence>MNKNSIVHVAVGVLLNENREVLIALRSAHSHQGGLWEFPGGKVEEGESVEHALNREFEEELGISVQACTPLIQIRHEYSDKLVMLDVWRVERFSGIPKGKEGQAIEWRPISKLRAVDFPKANEAIIRALNLPD</sequence>
<dbReference type="FunFam" id="3.90.79.10:FF:000014">
    <property type="entry name" value="8-oxo-dGTP diphosphatase MutT"/>
    <property type="match status" value="1"/>
</dbReference>
<evidence type="ECO:0000256" key="2">
    <source>
        <dbReference type="ARBA" id="ARBA00005582"/>
    </source>
</evidence>